<protein>
    <recommendedName>
        <fullName evidence="3">Phosphoglycolate phosphatase</fullName>
    </recommendedName>
</protein>
<gene>
    <name evidence="1" type="ORF">SAMN06265219_102119</name>
</gene>
<proteinExistence type="predicted"/>
<dbReference type="EMBL" id="FXTP01000002">
    <property type="protein sequence ID" value="SMO43893.1"/>
    <property type="molecule type" value="Genomic_DNA"/>
</dbReference>
<evidence type="ECO:0000313" key="2">
    <source>
        <dbReference type="Proteomes" id="UP000317557"/>
    </source>
</evidence>
<keyword evidence="2" id="KW-1185">Reference proteome</keyword>
<dbReference type="OrthoDB" id="9814970at2"/>
<dbReference type="GO" id="GO:0016791">
    <property type="term" value="F:phosphatase activity"/>
    <property type="evidence" value="ECO:0007669"/>
    <property type="project" value="TreeGrafter"/>
</dbReference>
<dbReference type="GO" id="GO:0000287">
    <property type="term" value="F:magnesium ion binding"/>
    <property type="evidence" value="ECO:0007669"/>
    <property type="project" value="TreeGrafter"/>
</dbReference>
<reference evidence="1 2" key="1">
    <citation type="submission" date="2017-05" db="EMBL/GenBank/DDBJ databases">
        <authorList>
            <person name="Varghese N."/>
            <person name="Submissions S."/>
        </authorList>
    </citation>
    <scope>NUCLEOTIDE SEQUENCE [LARGE SCALE GENOMIC DNA]</scope>
    <source>
        <strain evidence="1 2">DSM 21985</strain>
    </source>
</reference>
<dbReference type="InterPro" id="IPR006379">
    <property type="entry name" value="HAD-SF_hydro_IIB"/>
</dbReference>
<dbReference type="NCBIfam" id="TIGR01484">
    <property type="entry name" value="HAD-SF-IIB"/>
    <property type="match status" value="1"/>
</dbReference>
<dbReference type="AlphaFoldDB" id="A0A521B9Z7"/>
<dbReference type="PANTHER" id="PTHR10000">
    <property type="entry name" value="PHOSPHOSERINE PHOSPHATASE"/>
    <property type="match status" value="1"/>
</dbReference>
<dbReference type="InterPro" id="IPR036412">
    <property type="entry name" value="HAD-like_sf"/>
</dbReference>
<dbReference type="InterPro" id="IPR023214">
    <property type="entry name" value="HAD_sf"/>
</dbReference>
<dbReference type="RefSeq" id="WP_142453136.1">
    <property type="nucleotide sequence ID" value="NZ_FXTP01000002.1"/>
</dbReference>
<dbReference type="SUPFAM" id="SSF56784">
    <property type="entry name" value="HAD-like"/>
    <property type="match status" value="1"/>
</dbReference>
<dbReference type="Pfam" id="PF08282">
    <property type="entry name" value="Hydrolase_3"/>
    <property type="match status" value="1"/>
</dbReference>
<dbReference type="Proteomes" id="UP000317557">
    <property type="component" value="Unassembled WGS sequence"/>
</dbReference>
<name>A0A521B9Z7_9BACT</name>
<dbReference type="GO" id="GO:0005829">
    <property type="term" value="C:cytosol"/>
    <property type="evidence" value="ECO:0007669"/>
    <property type="project" value="TreeGrafter"/>
</dbReference>
<organism evidence="1 2">
    <name type="scientific">Gracilimonas mengyeensis</name>
    <dbReference type="NCBI Taxonomy" id="1302730"/>
    <lineage>
        <taxon>Bacteria</taxon>
        <taxon>Pseudomonadati</taxon>
        <taxon>Balneolota</taxon>
        <taxon>Balneolia</taxon>
        <taxon>Balneolales</taxon>
        <taxon>Balneolaceae</taxon>
        <taxon>Gracilimonas</taxon>
    </lineage>
</organism>
<dbReference type="Gene3D" id="3.90.1070.10">
    <property type="match status" value="1"/>
</dbReference>
<dbReference type="PANTHER" id="PTHR10000:SF8">
    <property type="entry name" value="HAD SUPERFAMILY HYDROLASE-LIKE, TYPE 3"/>
    <property type="match status" value="1"/>
</dbReference>
<accession>A0A521B9Z7</accession>
<evidence type="ECO:0008006" key="3">
    <source>
        <dbReference type="Google" id="ProtNLM"/>
    </source>
</evidence>
<sequence>MIKLFITDLDGCISMPFISPDWKAISEIKSLSERSKTEEEIPALTICSGRPFPYVEAVGQWLNVETLMVFESGGGMYDIKTNEISWNPKFDDEAKKAVEEIKEWLRVLIKNYKGTYPEFTKYTDAGLVNPDPAKVKRMHEEVLNHVTDNYPMFEVHDTDISVNIILKEANKGQGIRLLCEKLGLELDEVAYIGDSSGDIPGLEIVGRSFAPANAKDFVKEAVDHVTVETTEGVLEAYHQLIEMNKKELLGG</sequence>
<dbReference type="Gene3D" id="3.40.50.1000">
    <property type="entry name" value="HAD superfamily/HAD-like"/>
    <property type="match status" value="1"/>
</dbReference>
<evidence type="ECO:0000313" key="1">
    <source>
        <dbReference type="EMBL" id="SMO43893.1"/>
    </source>
</evidence>